<dbReference type="InterPro" id="IPR005123">
    <property type="entry name" value="Oxoglu/Fe-dep_dioxygenase_dom"/>
</dbReference>
<dbReference type="InterPro" id="IPR006620">
    <property type="entry name" value="Pro_4_hyd_alph"/>
</dbReference>
<evidence type="ECO:0000256" key="5">
    <source>
        <dbReference type="ARBA" id="ARBA00023002"/>
    </source>
</evidence>
<proteinExistence type="predicted"/>
<reference evidence="8 9" key="1">
    <citation type="journal article" date="2013" name="Int. J. Syst. Evol. Microbiol.">
        <title>Marinicauda pacifica gen. nov., sp. nov., a prosthecate alphaproteobacterium of the family Hyphomonadaceae isolated from deep seawater.</title>
        <authorList>
            <person name="Zhang X.Y."/>
            <person name="Li G.W."/>
            <person name="Wang C.S."/>
            <person name="Zhang Y.J."/>
            <person name="Xu X.W."/>
            <person name="Li H."/>
            <person name="Liu A."/>
            <person name="Liu C."/>
            <person name="Xie B.B."/>
            <person name="Qin Q.L."/>
            <person name="Xu Z."/>
            <person name="Chen X.L."/>
            <person name="Zhou B.C."/>
            <person name="Zhang Y.Z."/>
        </authorList>
    </citation>
    <scope>NUCLEOTIDE SEQUENCE [LARGE SCALE GENOMIC DNA]</scope>
    <source>
        <strain evidence="8 9">P-1 km-3</strain>
    </source>
</reference>
<keyword evidence="4" id="KW-0223">Dioxygenase</keyword>
<keyword evidence="9" id="KW-1185">Reference proteome</keyword>
<dbReference type="SMART" id="SM00702">
    <property type="entry name" value="P4Hc"/>
    <property type="match status" value="1"/>
</dbReference>
<dbReference type="InterPro" id="IPR051559">
    <property type="entry name" value="HIF_prolyl_hydroxylases"/>
</dbReference>
<dbReference type="InterPro" id="IPR044862">
    <property type="entry name" value="Pro_4_hyd_alph_FE2OG_OXY"/>
</dbReference>
<keyword evidence="5" id="KW-0560">Oxidoreductase</keyword>
<name>A0A4S2H9F2_9PROT</name>
<sequence length="264" mass="28120">MRASRAPIGGVLPVCTALTAHDTALFGPNLAIDLIGQLAGRGWAFAPGALDIELVEALRAETVAMSQAGALAQARIGRGAALSRDRTIRKTQIAWLDGVTPAQRAFLDGAERLRLEINRALFAGLFEFEAHFAAYPVGGFYARHLDAFTAPSRAASAAAGLGKRAERSRIVSMVTYLNTGWTPEDGGQLAVWEGYEQDERGRPALDRLDGVAPAAILEPRAGSIVLMMSEQIPHEVRPAAAPRYAIAGWWRVNASVGGVIDPGR</sequence>
<keyword evidence="6" id="KW-0408">Iron</keyword>
<evidence type="ECO:0000259" key="7">
    <source>
        <dbReference type="PROSITE" id="PS51471"/>
    </source>
</evidence>
<dbReference type="GO" id="GO:0071456">
    <property type="term" value="P:cellular response to hypoxia"/>
    <property type="evidence" value="ECO:0007669"/>
    <property type="project" value="TreeGrafter"/>
</dbReference>
<dbReference type="EMBL" id="SRXV01000003">
    <property type="protein sequence ID" value="TGY92238.1"/>
    <property type="molecule type" value="Genomic_DNA"/>
</dbReference>
<gene>
    <name evidence="8" type="ORF">E5162_11325</name>
</gene>
<dbReference type="GO" id="GO:0008198">
    <property type="term" value="F:ferrous iron binding"/>
    <property type="evidence" value="ECO:0007669"/>
    <property type="project" value="TreeGrafter"/>
</dbReference>
<dbReference type="OrthoDB" id="9783171at2"/>
<dbReference type="PROSITE" id="PS51471">
    <property type="entry name" value="FE2OG_OXY"/>
    <property type="match status" value="1"/>
</dbReference>
<evidence type="ECO:0000313" key="8">
    <source>
        <dbReference type="EMBL" id="TGY92238.1"/>
    </source>
</evidence>
<dbReference type="GO" id="GO:0031543">
    <property type="term" value="F:peptidyl-proline dioxygenase activity"/>
    <property type="evidence" value="ECO:0007669"/>
    <property type="project" value="TreeGrafter"/>
</dbReference>
<keyword evidence="2" id="KW-0479">Metal-binding</keyword>
<dbReference type="AlphaFoldDB" id="A0A4S2H9F2"/>
<organism evidence="8 9">
    <name type="scientific">Marinicauda pacifica</name>
    <dbReference type="NCBI Taxonomy" id="1133559"/>
    <lineage>
        <taxon>Bacteria</taxon>
        <taxon>Pseudomonadati</taxon>
        <taxon>Pseudomonadota</taxon>
        <taxon>Alphaproteobacteria</taxon>
        <taxon>Maricaulales</taxon>
        <taxon>Maricaulaceae</taxon>
        <taxon>Marinicauda</taxon>
    </lineage>
</organism>
<dbReference type="PANTHER" id="PTHR12907">
    <property type="entry name" value="EGL NINE HOMOLOG-RELATED"/>
    <property type="match status" value="1"/>
</dbReference>
<feature type="domain" description="Fe2OG dioxygenase" evidence="7">
    <location>
        <begin position="121"/>
        <end position="252"/>
    </location>
</feature>
<evidence type="ECO:0000256" key="2">
    <source>
        <dbReference type="ARBA" id="ARBA00022723"/>
    </source>
</evidence>
<protein>
    <submittedName>
        <fullName evidence="8">2OG-Fe(II) oxygenase</fullName>
    </submittedName>
</protein>
<dbReference type="Gene3D" id="2.60.120.620">
    <property type="entry name" value="q2cbj1_9rhob like domain"/>
    <property type="match status" value="1"/>
</dbReference>
<comment type="cofactor">
    <cofactor evidence="1">
        <name>L-ascorbate</name>
        <dbReference type="ChEBI" id="CHEBI:38290"/>
    </cofactor>
</comment>
<evidence type="ECO:0000313" key="9">
    <source>
        <dbReference type="Proteomes" id="UP000305451"/>
    </source>
</evidence>
<evidence type="ECO:0000256" key="4">
    <source>
        <dbReference type="ARBA" id="ARBA00022964"/>
    </source>
</evidence>
<evidence type="ECO:0000256" key="3">
    <source>
        <dbReference type="ARBA" id="ARBA00022896"/>
    </source>
</evidence>
<dbReference type="Proteomes" id="UP000305451">
    <property type="component" value="Unassembled WGS sequence"/>
</dbReference>
<accession>A0A4S2H9F2</accession>
<comment type="caution">
    <text evidence="8">The sequence shown here is derived from an EMBL/GenBank/DDBJ whole genome shotgun (WGS) entry which is preliminary data.</text>
</comment>
<dbReference type="PANTHER" id="PTHR12907:SF26">
    <property type="entry name" value="HIF PROLYL HYDROXYLASE, ISOFORM C"/>
    <property type="match status" value="1"/>
</dbReference>
<evidence type="ECO:0000256" key="6">
    <source>
        <dbReference type="ARBA" id="ARBA00023004"/>
    </source>
</evidence>
<dbReference type="GO" id="GO:0031418">
    <property type="term" value="F:L-ascorbic acid binding"/>
    <property type="evidence" value="ECO:0007669"/>
    <property type="project" value="UniProtKB-KW"/>
</dbReference>
<dbReference type="Pfam" id="PF13640">
    <property type="entry name" value="2OG-FeII_Oxy_3"/>
    <property type="match status" value="1"/>
</dbReference>
<evidence type="ECO:0000256" key="1">
    <source>
        <dbReference type="ARBA" id="ARBA00001961"/>
    </source>
</evidence>
<dbReference type="RefSeq" id="WP_135945372.1">
    <property type="nucleotide sequence ID" value="NZ_BMEI01000003.1"/>
</dbReference>
<keyword evidence="3" id="KW-0847">Vitamin C</keyword>